<organism evidence="1">
    <name type="scientific">uncultured Thermomicrobiales bacterium</name>
    <dbReference type="NCBI Taxonomy" id="1645740"/>
    <lineage>
        <taxon>Bacteria</taxon>
        <taxon>Pseudomonadati</taxon>
        <taxon>Thermomicrobiota</taxon>
        <taxon>Thermomicrobia</taxon>
        <taxon>Thermomicrobiales</taxon>
        <taxon>environmental samples</taxon>
    </lineage>
</organism>
<accession>A0A6J4V2K5</accession>
<feature type="non-terminal residue" evidence="1">
    <location>
        <position position="1"/>
    </location>
</feature>
<dbReference type="InterPro" id="IPR036661">
    <property type="entry name" value="Luciferase-like_sf"/>
</dbReference>
<protein>
    <recommendedName>
        <fullName evidence="2">Luciferase-like domain-containing protein</fullName>
    </recommendedName>
</protein>
<sequence length="73" mass="7903">AVAPTGAEAERMAEASPFYTERDAALVGTPAQVIAQIEAWASLGVSHLQLRFADFPRTDGIRLFMEAVMPHFA</sequence>
<dbReference type="AlphaFoldDB" id="A0A6J4V2K5"/>
<dbReference type="SUPFAM" id="SSF51679">
    <property type="entry name" value="Bacterial luciferase-like"/>
    <property type="match status" value="1"/>
</dbReference>
<dbReference type="EMBL" id="CADCWM010000484">
    <property type="protein sequence ID" value="CAA9563126.1"/>
    <property type="molecule type" value="Genomic_DNA"/>
</dbReference>
<dbReference type="GO" id="GO:0016705">
    <property type="term" value="F:oxidoreductase activity, acting on paired donors, with incorporation or reduction of molecular oxygen"/>
    <property type="evidence" value="ECO:0007669"/>
    <property type="project" value="InterPro"/>
</dbReference>
<dbReference type="Gene3D" id="3.20.20.30">
    <property type="entry name" value="Luciferase-like domain"/>
    <property type="match status" value="1"/>
</dbReference>
<proteinExistence type="predicted"/>
<gene>
    <name evidence="1" type="ORF">AVDCRST_MAG88-1661</name>
</gene>
<name>A0A6J4V2K5_9BACT</name>
<evidence type="ECO:0008006" key="2">
    <source>
        <dbReference type="Google" id="ProtNLM"/>
    </source>
</evidence>
<reference evidence="1" key="1">
    <citation type="submission" date="2020-02" db="EMBL/GenBank/DDBJ databases">
        <authorList>
            <person name="Meier V. D."/>
        </authorList>
    </citation>
    <scope>NUCLEOTIDE SEQUENCE</scope>
    <source>
        <strain evidence="1">AVDCRST_MAG88</strain>
    </source>
</reference>
<evidence type="ECO:0000313" key="1">
    <source>
        <dbReference type="EMBL" id="CAA9563126.1"/>
    </source>
</evidence>